<dbReference type="InParanoid" id="A0A059B5R5"/>
<dbReference type="EMBL" id="KK198760">
    <property type="protein sequence ID" value="KCW61562.1"/>
    <property type="molecule type" value="Genomic_DNA"/>
</dbReference>
<organism evidence="1">
    <name type="scientific">Eucalyptus grandis</name>
    <name type="common">Flooded gum</name>
    <dbReference type="NCBI Taxonomy" id="71139"/>
    <lineage>
        <taxon>Eukaryota</taxon>
        <taxon>Viridiplantae</taxon>
        <taxon>Streptophyta</taxon>
        <taxon>Embryophyta</taxon>
        <taxon>Tracheophyta</taxon>
        <taxon>Spermatophyta</taxon>
        <taxon>Magnoliopsida</taxon>
        <taxon>eudicotyledons</taxon>
        <taxon>Gunneridae</taxon>
        <taxon>Pentapetalae</taxon>
        <taxon>rosids</taxon>
        <taxon>malvids</taxon>
        <taxon>Myrtales</taxon>
        <taxon>Myrtaceae</taxon>
        <taxon>Myrtoideae</taxon>
        <taxon>Eucalypteae</taxon>
        <taxon>Eucalyptus</taxon>
    </lineage>
</organism>
<evidence type="ECO:0000313" key="1">
    <source>
        <dbReference type="EMBL" id="KCW61562.1"/>
    </source>
</evidence>
<accession>A0A059B5R5</accession>
<protein>
    <submittedName>
        <fullName evidence="1">Uncharacterized protein</fullName>
    </submittedName>
</protein>
<dbReference type="Gramene" id="KCW61562">
    <property type="protein sequence ID" value="KCW61562"/>
    <property type="gene ID" value="EUGRSUZ_H04293"/>
</dbReference>
<gene>
    <name evidence="1" type="ORF">EUGRSUZ_H04293</name>
</gene>
<reference evidence="1" key="1">
    <citation type="submission" date="2013-07" db="EMBL/GenBank/DDBJ databases">
        <title>The genome of Eucalyptus grandis.</title>
        <authorList>
            <person name="Schmutz J."/>
            <person name="Hayes R."/>
            <person name="Myburg A."/>
            <person name="Tuskan G."/>
            <person name="Grattapaglia D."/>
            <person name="Rokhsar D.S."/>
        </authorList>
    </citation>
    <scope>NUCLEOTIDE SEQUENCE</scope>
    <source>
        <tissue evidence="1">Leaf extractions</tissue>
    </source>
</reference>
<name>A0A059B5R5_EUCGR</name>
<dbReference type="AlphaFoldDB" id="A0A059B5R5"/>
<sequence length="157" mass="17735">MEKQADFSPSSRIELLVVIGQVMDPKIKDKMCKYRLFLTNRNPNRIIWSSSLIKPPEICVQLATDLYSPKEESKLRYLSRLPKLPSPRIASDLKLLVATFNSAKLKTLTSEVEQHNHLEKTHSTSLPSSCAGQPQNMMNCLTVTASPPVTTQVKRNR</sequence>
<proteinExistence type="predicted"/>